<comment type="caution">
    <text evidence="1">The sequence shown here is derived from an EMBL/GenBank/DDBJ whole genome shotgun (WGS) entry which is preliminary data.</text>
</comment>
<proteinExistence type="predicted"/>
<gene>
    <name evidence="1" type="ORF">IWW38_003853</name>
</gene>
<dbReference type="Proteomes" id="UP001139981">
    <property type="component" value="Unassembled WGS sequence"/>
</dbReference>
<name>A0ACC1LZY4_9FUNG</name>
<reference evidence="1" key="1">
    <citation type="submission" date="2022-07" db="EMBL/GenBank/DDBJ databases">
        <title>Phylogenomic reconstructions and comparative analyses of Kickxellomycotina fungi.</title>
        <authorList>
            <person name="Reynolds N.K."/>
            <person name="Stajich J.E."/>
            <person name="Barry K."/>
            <person name="Grigoriev I.V."/>
            <person name="Crous P."/>
            <person name="Smith M.E."/>
        </authorList>
    </citation>
    <scope>NUCLEOTIDE SEQUENCE</scope>
    <source>
        <strain evidence="1">CBS 190363</strain>
    </source>
</reference>
<evidence type="ECO:0000313" key="2">
    <source>
        <dbReference type="Proteomes" id="UP001139981"/>
    </source>
</evidence>
<sequence>MAPLARNLAITVVDSMVDLPMCTDRHRSILIKQLGQLADELEYNVYPKPLPLVMQPTGICEMIRYGKDRIDNSELAMQLACCNALTLQSPTFMFCALNDITMLIQTADGSYVKYSRLHTLQPENTRDSWSTKQRPSHSGAIPFPSLQKLHIGRIYFFGDDTPFCSKNNTLEYLSVDLSLELVKVLMLLRYDAPNSHPKLQCVKIGQRSELVQDIFGSDEWFVWFALSIGSNAPTREIFNRLTAPLVWSVVLVLAEHSWIQSLELPLIVLQLWDVLALAKALPLVCELQRGMLLLQKQRQKQQ</sequence>
<dbReference type="EMBL" id="JANBVB010001153">
    <property type="protein sequence ID" value="KAJ2890946.1"/>
    <property type="molecule type" value="Genomic_DNA"/>
</dbReference>
<organism evidence="1 2">
    <name type="scientific">Coemansia aciculifera</name>
    <dbReference type="NCBI Taxonomy" id="417176"/>
    <lineage>
        <taxon>Eukaryota</taxon>
        <taxon>Fungi</taxon>
        <taxon>Fungi incertae sedis</taxon>
        <taxon>Zoopagomycota</taxon>
        <taxon>Kickxellomycotina</taxon>
        <taxon>Kickxellomycetes</taxon>
        <taxon>Kickxellales</taxon>
        <taxon>Kickxellaceae</taxon>
        <taxon>Coemansia</taxon>
    </lineage>
</organism>
<accession>A0ACC1LZY4</accession>
<evidence type="ECO:0000313" key="1">
    <source>
        <dbReference type="EMBL" id="KAJ2890946.1"/>
    </source>
</evidence>
<protein>
    <submittedName>
        <fullName evidence="1">Uncharacterized protein</fullName>
    </submittedName>
</protein>
<keyword evidence="2" id="KW-1185">Reference proteome</keyword>